<dbReference type="Pfam" id="PF13193">
    <property type="entry name" value="AMP-binding_C"/>
    <property type="match status" value="1"/>
</dbReference>
<dbReference type="InterPro" id="IPR036736">
    <property type="entry name" value="ACP-like_sf"/>
</dbReference>
<dbReference type="Pfam" id="PF00501">
    <property type="entry name" value="AMP-binding"/>
    <property type="match status" value="1"/>
</dbReference>
<dbReference type="Gene3D" id="3.40.50.720">
    <property type="entry name" value="NAD(P)-binding Rossmann-like Domain"/>
    <property type="match status" value="1"/>
</dbReference>
<dbReference type="SUPFAM" id="SSF56801">
    <property type="entry name" value="Acetyl-CoA synthetase-like"/>
    <property type="match status" value="1"/>
</dbReference>
<dbReference type="PANTHER" id="PTHR44845">
    <property type="entry name" value="CARRIER DOMAIN-CONTAINING PROTEIN"/>
    <property type="match status" value="1"/>
</dbReference>
<keyword evidence="4" id="KW-0045">Antibiotic biosynthesis</keyword>
<protein>
    <submittedName>
        <fullName evidence="7">Amino acid adenylation domain-containing protein/thioester reductase-like protein</fullName>
    </submittedName>
</protein>
<dbReference type="NCBIfam" id="TIGR01746">
    <property type="entry name" value="Thioester-redct"/>
    <property type="match status" value="1"/>
</dbReference>
<proteinExistence type="inferred from homology"/>
<dbReference type="InterPro" id="IPR009081">
    <property type="entry name" value="PP-bd_ACP"/>
</dbReference>
<dbReference type="InterPro" id="IPR013120">
    <property type="entry name" value="FAR_NAD-bd"/>
</dbReference>
<dbReference type="CDD" id="cd05930">
    <property type="entry name" value="A_NRPS"/>
    <property type="match status" value="1"/>
</dbReference>
<evidence type="ECO:0000256" key="5">
    <source>
        <dbReference type="SAM" id="Coils"/>
    </source>
</evidence>
<dbReference type="PIRSF" id="PIRSF001617">
    <property type="entry name" value="Alpha-AR"/>
    <property type="match status" value="1"/>
</dbReference>
<dbReference type="PROSITE" id="PS50075">
    <property type="entry name" value="CARRIER"/>
    <property type="match status" value="1"/>
</dbReference>
<evidence type="ECO:0000256" key="1">
    <source>
        <dbReference type="ARBA" id="ARBA00006432"/>
    </source>
</evidence>
<keyword evidence="3" id="KW-0597">Phosphoprotein</keyword>
<evidence type="ECO:0000256" key="3">
    <source>
        <dbReference type="ARBA" id="ARBA00022553"/>
    </source>
</evidence>
<dbReference type="InterPro" id="IPR020845">
    <property type="entry name" value="AMP-binding_CS"/>
</dbReference>
<feature type="coiled-coil region" evidence="5">
    <location>
        <begin position="642"/>
        <end position="669"/>
    </location>
</feature>
<dbReference type="InterPro" id="IPR010071">
    <property type="entry name" value="AA_adenyl_dom"/>
</dbReference>
<dbReference type="InterPro" id="IPR000873">
    <property type="entry name" value="AMP-dep_synth/lig_dom"/>
</dbReference>
<dbReference type="Gene3D" id="3.40.50.980">
    <property type="match status" value="2"/>
</dbReference>
<dbReference type="PROSITE" id="PS00012">
    <property type="entry name" value="PHOSPHOPANTETHEINE"/>
    <property type="match status" value="1"/>
</dbReference>
<organism evidence="7 8">
    <name type="scientific">Fontibacillus phaseoli</name>
    <dbReference type="NCBI Taxonomy" id="1416533"/>
    <lineage>
        <taxon>Bacteria</taxon>
        <taxon>Bacillati</taxon>
        <taxon>Bacillota</taxon>
        <taxon>Bacilli</taxon>
        <taxon>Bacillales</taxon>
        <taxon>Paenibacillaceae</taxon>
        <taxon>Fontibacillus</taxon>
    </lineage>
</organism>
<dbReference type="InterPro" id="IPR036291">
    <property type="entry name" value="NAD(P)-bd_dom_sf"/>
</dbReference>
<keyword evidence="2" id="KW-0596">Phosphopantetheine</keyword>
<evidence type="ECO:0000313" key="8">
    <source>
        <dbReference type="Proteomes" id="UP000253090"/>
    </source>
</evidence>
<dbReference type="Gene3D" id="1.10.1200.10">
    <property type="entry name" value="ACP-like"/>
    <property type="match status" value="1"/>
</dbReference>
<evidence type="ECO:0000259" key="6">
    <source>
        <dbReference type="PROSITE" id="PS50075"/>
    </source>
</evidence>
<dbReference type="Gene3D" id="2.30.38.10">
    <property type="entry name" value="Luciferase, Domain 3"/>
    <property type="match status" value="1"/>
</dbReference>
<name>A0A369B2V2_9BACL</name>
<dbReference type="FunFam" id="3.40.50.980:FF:000001">
    <property type="entry name" value="Non-ribosomal peptide synthetase"/>
    <property type="match status" value="1"/>
</dbReference>
<dbReference type="InterPro" id="IPR006162">
    <property type="entry name" value="Ppantetheine_attach_site"/>
</dbReference>
<dbReference type="Pfam" id="PF07993">
    <property type="entry name" value="NAD_binding_4"/>
    <property type="match status" value="1"/>
</dbReference>
<dbReference type="InterPro" id="IPR045851">
    <property type="entry name" value="AMP-bd_C_sf"/>
</dbReference>
<dbReference type="AlphaFoldDB" id="A0A369B2V2"/>
<keyword evidence="5" id="KW-0175">Coiled coil</keyword>
<dbReference type="Gene3D" id="3.30.300.30">
    <property type="match status" value="1"/>
</dbReference>
<dbReference type="EMBL" id="QPJW01000016">
    <property type="protein sequence ID" value="RCX14918.1"/>
    <property type="molecule type" value="Genomic_DNA"/>
</dbReference>
<dbReference type="RefSeq" id="WP_245955073.1">
    <property type="nucleotide sequence ID" value="NZ_QPJW01000016.1"/>
</dbReference>
<dbReference type="Pfam" id="PF00550">
    <property type="entry name" value="PP-binding"/>
    <property type="match status" value="1"/>
</dbReference>
<dbReference type="SUPFAM" id="SSF51735">
    <property type="entry name" value="NAD(P)-binding Rossmann-fold domains"/>
    <property type="match status" value="1"/>
</dbReference>
<dbReference type="NCBIfam" id="TIGR01733">
    <property type="entry name" value="AA-adenyl-dom"/>
    <property type="match status" value="1"/>
</dbReference>
<feature type="domain" description="Carrier" evidence="6">
    <location>
        <begin position="756"/>
        <end position="830"/>
    </location>
</feature>
<dbReference type="SUPFAM" id="SSF47336">
    <property type="entry name" value="ACP-like"/>
    <property type="match status" value="1"/>
</dbReference>
<comment type="similarity">
    <text evidence="1">Belongs to the ATP-dependent AMP-binding enzyme family.</text>
</comment>
<sequence length="1242" mass="137873">MGTLLMDRIIRDFWVNELQPPLSGLDIYTDFPRLGSDRDMGYTAYRLHVYQKSISKISKEFDLNSWMMACYFAFLYRMSGEQDQIVGVKDHEGRLLPLRMRCEAEISFLDLYRAVSEKSNALDFAALPLAEIERLVGQSPLVQTIFGEDSAYKPSCLNWQVIVKNGEVLVFIQYDKNLFKESTIRKFASHFECIVKSVMADGNRAIGSIPILTEDDEEAYRLLNDTVRVWPGQPRSIPEMLHRTVERFRDRVALSSADRKLTYAELDSLSNQVARGLLERGLHKGDFVSIFMERSLDAVIGMLGVVKAGGAYVPLDPEHPEDRNGYIIADTRSRIVITKESYTSKLSDLLSAGLEDVSVFCLDTQLDGISAEPGGIVAASGDVAYVIYTSGTTGRPKGVLIPHAGVVNLALATVDQLQMTEQDVILQYSTFSFDASVYDIFSALCCGARLHLLSNEQRYSVDSFTSAIEETGATRIGILPTVFFNQLSSYLSPEDGLKYNGILSFVIGGEALPGASVRLLQQKLPHQPVIVNAYGPTEATVATTTHLIDGPVSKDLTTVSIGKPLANYEVLIVNEKQQLCPLNVVGELWIHSVGLAKGYLNQPEKTDEAFVLDPVNPGSGKKYYRSGDLVRLQENGIEYVGRKDLQVKIRGYRIEIGEIEENLAKHEQIRDTAIIVKEDAAGEKMLAAFYTSKTGDAVAKAELASFLKTKVPAYMVPGYFVCLDAMPISPTGKIDRKRLGLLELPAINGDNPDFEAPENELQKEIAAAWEKSLRRSSIGVHDDFFEIGGHSLKILETLVLLKPSFPKLKINDFFAYPTVAKLADRVTELSLKVLDNDEGPAVHNGQPIDLEEYPRMFGGDIVDSESVSRQNHILLTGATGYLGSSLLHELLQSSEAVIYCLIRSVGGEDPYQRLSKVMRGYFGPEITSLMEGRVFAVQGDLERNNLGLNDRVLTLLSDRIDSIVHCGAEVKHFGDPEYFNRVNVESTDRLLAFARGKSVRFHYVSTLGIPEDLAFAGEWDTFVSREGYDPSVATNNVYTNSKLDAERLVVRTCQEEGVPATVYRVGNLSCHSKSGSFQRNIDNNAFYRMLKAMILLGKAPSVNWQVDMTPVNYAGAAIATLALQEETVGRLFHICNPVQLSYAQMVEYLREYGYHIDLLDWADYEAWLLNAGEPKDSTGMELAMAQLEGDGAKNSPYRFACPQTMEYLHGTPVSCQVPDQEYIARLVQHAVSVSYFPAPVLK</sequence>
<dbReference type="InterPro" id="IPR025110">
    <property type="entry name" value="AMP-bd_C"/>
</dbReference>
<gene>
    <name evidence="7" type="ORF">DFP94_11657</name>
</gene>
<dbReference type="SUPFAM" id="SSF52777">
    <property type="entry name" value="CoA-dependent acyltransferases"/>
    <property type="match status" value="1"/>
</dbReference>
<evidence type="ECO:0000313" key="7">
    <source>
        <dbReference type="EMBL" id="RCX14918.1"/>
    </source>
</evidence>
<dbReference type="CDD" id="cd05235">
    <property type="entry name" value="SDR_e1"/>
    <property type="match status" value="1"/>
</dbReference>
<dbReference type="PROSITE" id="PS00455">
    <property type="entry name" value="AMP_BINDING"/>
    <property type="match status" value="1"/>
</dbReference>
<reference evidence="7 8" key="1">
    <citation type="submission" date="2018-07" db="EMBL/GenBank/DDBJ databases">
        <title>Genomic Encyclopedia of Type Strains, Phase III (KMG-III): the genomes of soil and plant-associated and newly described type strains.</title>
        <authorList>
            <person name="Whitman W."/>
        </authorList>
    </citation>
    <scope>NUCLEOTIDE SEQUENCE [LARGE SCALE GENOMIC DNA]</scope>
    <source>
        <strain evidence="7 8">CECT 8333</strain>
    </source>
</reference>
<dbReference type="Proteomes" id="UP000253090">
    <property type="component" value="Unassembled WGS sequence"/>
</dbReference>
<comment type="caution">
    <text evidence="7">The sequence shown here is derived from an EMBL/GenBank/DDBJ whole genome shotgun (WGS) entry which is preliminary data.</text>
</comment>
<keyword evidence="8" id="KW-1185">Reference proteome</keyword>
<dbReference type="InterPro" id="IPR010080">
    <property type="entry name" value="Thioester_reductase-like_dom"/>
</dbReference>
<dbReference type="GO" id="GO:0017000">
    <property type="term" value="P:antibiotic biosynthetic process"/>
    <property type="evidence" value="ECO:0007669"/>
    <property type="project" value="UniProtKB-KW"/>
</dbReference>
<dbReference type="PANTHER" id="PTHR44845:SF7">
    <property type="entry name" value="PLIPASTATIN SYNTHASE SUBUNIT D"/>
    <property type="match status" value="1"/>
</dbReference>
<evidence type="ECO:0000256" key="2">
    <source>
        <dbReference type="ARBA" id="ARBA00022450"/>
    </source>
</evidence>
<evidence type="ECO:0000256" key="4">
    <source>
        <dbReference type="ARBA" id="ARBA00023194"/>
    </source>
</evidence>
<dbReference type="Gene3D" id="3.30.559.30">
    <property type="entry name" value="Nonribosomal peptide synthetase, condensation domain"/>
    <property type="match status" value="1"/>
</dbReference>
<accession>A0A369B2V2</accession>